<evidence type="ECO:0000256" key="1">
    <source>
        <dbReference type="SAM" id="MobiDB-lite"/>
    </source>
</evidence>
<proteinExistence type="predicted"/>
<feature type="compositionally biased region" description="Basic residues" evidence="1">
    <location>
        <begin position="17"/>
        <end position="27"/>
    </location>
</feature>
<gene>
    <name evidence="2" type="ORF">E2C01_100836</name>
</gene>
<evidence type="ECO:0000313" key="2">
    <source>
        <dbReference type="EMBL" id="MPD05109.1"/>
    </source>
</evidence>
<keyword evidence="3" id="KW-1185">Reference proteome</keyword>
<feature type="region of interest" description="Disordered" evidence="1">
    <location>
        <begin position="1"/>
        <end position="36"/>
    </location>
</feature>
<protein>
    <submittedName>
        <fullName evidence="2">Uncharacterized protein</fullName>
    </submittedName>
</protein>
<evidence type="ECO:0000313" key="3">
    <source>
        <dbReference type="Proteomes" id="UP000324222"/>
    </source>
</evidence>
<comment type="caution">
    <text evidence="2">The sequence shown here is derived from an EMBL/GenBank/DDBJ whole genome shotgun (WGS) entry which is preliminary data.</text>
</comment>
<reference evidence="2 3" key="1">
    <citation type="submission" date="2019-05" db="EMBL/GenBank/DDBJ databases">
        <title>Another draft genome of Portunus trituberculatus and its Hox gene families provides insights of decapod evolution.</title>
        <authorList>
            <person name="Jeong J.-H."/>
            <person name="Song I."/>
            <person name="Kim S."/>
            <person name="Choi T."/>
            <person name="Kim D."/>
            <person name="Ryu S."/>
            <person name="Kim W."/>
        </authorList>
    </citation>
    <scope>NUCLEOTIDE SEQUENCE [LARGE SCALE GENOMIC DNA]</scope>
    <source>
        <tissue evidence="2">Muscle</tissue>
    </source>
</reference>
<dbReference type="EMBL" id="VSRR010144463">
    <property type="protein sequence ID" value="MPD05109.1"/>
    <property type="molecule type" value="Genomic_DNA"/>
</dbReference>
<organism evidence="2 3">
    <name type="scientific">Portunus trituberculatus</name>
    <name type="common">Swimming crab</name>
    <name type="synonym">Neptunus trituberculatus</name>
    <dbReference type="NCBI Taxonomy" id="210409"/>
    <lineage>
        <taxon>Eukaryota</taxon>
        <taxon>Metazoa</taxon>
        <taxon>Ecdysozoa</taxon>
        <taxon>Arthropoda</taxon>
        <taxon>Crustacea</taxon>
        <taxon>Multicrustacea</taxon>
        <taxon>Malacostraca</taxon>
        <taxon>Eumalacostraca</taxon>
        <taxon>Eucarida</taxon>
        <taxon>Decapoda</taxon>
        <taxon>Pleocyemata</taxon>
        <taxon>Brachyura</taxon>
        <taxon>Eubrachyura</taxon>
        <taxon>Portunoidea</taxon>
        <taxon>Portunidae</taxon>
        <taxon>Portuninae</taxon>
        <taxon>Portunus</taxon>
    </lineage>
</organism>
<sequence length="60" mass="6329">MFQKQGSPRTAALVRQGTRRGGVRGRGGRGAAGRRGGLSLRYTHCIYASSRSRDALPAAA</sequence>
<dbReference type="AlphaFoldDB" id="A0A5B7KIX8"/>
<accession>A0A5B7KIX8</accession>
<dbReference type="Proteomes" id="UP000324222">
    <property type="component" value="Unassembled WGS sequence"/>
</dbReference>
<name>A0A5B7KIX8_PORTR</name>